<keyword evidence="2" id="KW-0812">Transmembrane</keyword>
<evidence type="ECO:0000313" key="4">
    <source>
        <dbReference type="Proteomes" id="UP000663903"/>
    </source>
</evidence>
<evidence type="ECO:0000256" key="1">
    <source>
        <dbReference type="SAM" id="MobiDB-lite"/>
    </source>
</evidence>
<feature type="transmembrane region" description="Helical" evidence="2">
    <location>
        <begin position="22"/>
        <end position="45"/>
    </location>
</feature>
<feature type="region of interest" description="Disordered" evidence="1">
    <location>
        <begin position="51"/>
        <end position="100"/>
    </location>
</feature>
<evidence type="ECO:0008006" key="5">
    <source>
        <dbReference type="Google" id="ProtNLM"/>
    </source>
</evidence>
<protein>
    <recommendedName>
        <fullName evidence="5">Nitrogen fixation protein FixH</fullName>
    </recommendedName>
</protein>
<evidence type="ECO:0000313" key="3">
    <source>
        <dbReference type="EMBL" id="QTD44223.1"/>
    </source>
</evidence>
<dbReference type="KEGG" id="otd:J1M35_13955"/>
<dbReference type="EMBL" id="CP071796">
    <property type="protein sequence ID" value="QTD44223.1"/>
    <property type="molecule type" value="Genomic_DNA"/>
</dbReference>
<proteinExistence type="predicted"/>
<accession>A0A975H1V3</accession>
<dbReference type="AlphaFoldDB" id="A0A975H1V3"/>
<evidence type="ECO:0000256" key="2">
    <source>
        <dbReference type="SAM" id="Phobius"/>
    </source>
</evidence>
<keyword evidence="4" id="KW-1185">Reference proteome</keyword>
<keyword evidence="2" id="KW-1133">Transmembrane helix</keyword>
<sequence>MSSIVRADSAAAHSGPWWRHRLMWMVVGGPLIVVVASFVTLYLAISRPDPVYSDAQRRPDAPVLQPADEQGKAELTPAMQARNHAATGGVPPAVAASAPR</sequence>
<dbReference type="Proteomes" id="UP000663903">
    <property type="component" value="Chromosome"/>
</dbReference>
<dbReference type="RefSeq" id="WP_208007784.1">
    <property type="nucleotide sequence ID" value="NZ_CP071796.1"/>
</dbReference>
<name>A0A975H1V3_9BURK</name>
<gene>
    <name evidence="3" type="ORF">J1M35_13955</name>
</gene>
<keyword evidence="2" id="KW-0472">Membrane</keyword>
<feature type="compositionally biased region" description="Low complexity" evidence="1">
    <location>
        <begin position="85"/>
        <end position="100"/>
    </location>
</feature>
<organism evidence="3 4">
    <name type="scientific">Ottowia testudinis</name>
    <dbReference type="NCBI Taxonomy" id="2816950"/>
    <lineage>
        <taxon>Bacteria</taxon>
        <taxon>Pseudomonadati</taxon>
        <taxon>Pseudomonadota</taxon>
        <taxon>Betaproteobacteria</taxon>
        <taxon>Burkholderiales</taxon>
        <taxon>Comamonadaceae</taxon>
        <taxon>Ottowia</taxon>
    </lineage>
</organism>
<reference evidence="3" key="1">
    <citation type="submission" date="2021-03" db="EMBL/GenBank/DDBJ databases">
        <title>Ottowia sp. 27C isolated from the cloaca of a Giant Asian pond turtle (Heosemys grandis).</title>
        <authorList>
            <person name="Spergser J."/>
            <person name="Busse H.-J."/>
        </authorList>
    </citation>
    <scope>NUCLEOTIDE SEQUENCE</scope>
    <source>
        <strain evidence="3">27C</strain>
    </source>
</reference>